<sequence>MKRVQYTSPATAKEATCFFCNKVAGREGLHDPSTFELDACVRICARLVEDNELLVALEAKYHTSCLVQLYNKATKPKSGESKPNDYEKFFVCTELVVHNEEVHEDDETSPVFKLTDLADLYLNRLNQLGVQIDGRVHTT</sequence>
<gene>
    <name evidence="1" type="ORF">PR048_002066</name>
</gene>
<dbReference type="EMBL" id="JARBHB010000001">
    <property type="protein sequence ID" value="KAJ8896721.1"/>
    <property type="molecule type" value="Genomic_DNA"/>
</dbReference>
<name>A0ABQ9IKA2_9NEOP</name>
<evidence type="ECO:0000313" key="2">
    <source>
        <dbReference type="Proteomes" id="UP001159363"/>
    </source>
</evidence>
<dbReference type="PANTHER" id="PTHR47018">
    <property type="entry name" value="CXC DOMAIN-CONTAINING PROTEIN-RELATED"/>
    <property type="match status" value="1"/>
</dbReference>
<protein>
    <submittedName>
        <fullName evidence="1">Uncharacterized protein</fullName>
    </submittedName>
</protein>
<proteinExistence type="predicted"/>
<dbReference type="Proteomes" id="UP001159363">
    <property type="component" value="Chromosome 1"/>
</dbReference>
<reference evidence="1 2" key="1">
    <citation type="submission" date="2023-02" db="EMBL/GenBank/DDBJ databases">
        <title>LHISI_Scaffold_Assembly.</title>
        <authorList>
            <person name="Stuart O.P."/>
            <person name="Cleave R."/>
            <person name="Magrath M.J.L."/>
            <person name="Mikheyev A.S."/>
        </authorList>
    </citation>
    <scope>NUCLEOTIDE SEQUENCE [LARGE SCALE GENOMIC DNA]</scope>
    <source>
        <strain evidence="1">Daus_M_001</strain>
        <tissue evidence="1">Leg muscle</tissue>
    </source>
</reference>
<evidence type="ECO:0000313" key="1">
    <source>
        <dbReference type="EMBL" id="KAJ8896721.1"/>
    </source>
</evidence>
<keyword evidence="2" id="KW-1185">Reference proteome</keyword>
<organism evidence="1 2">
    <name type="scientific">Dryococelus australis</name>
    <dbReference type="NCBI Taxonomy" id="614101"/>
    <lineage>
        <taxon>Eukaryota</taxon>
        <taxon>Metazoa</taxon>
        <taxon>Ecdysozoa</taxon>
        <taxon>Arthropoda</taxon>
        <taxon>Hexapoda</taxon>
        <taxon>Insecta</taxon>
        <taxon>Pterygota</taxon>
        <taxon>Neoptera</taxon>
        <taxon>Polyneoptera</taxon>
        <taxon>Phasmatodea</taxon>
        <taxon>Verophasmatodea</taxon>
        <taxon>Anareolatae</taxon>
        <taxon>Phasmatidae</taxon>
        <taxon>Eurycanthinae</taxon>
        <taxon>Dryococelus</taxon>
    </lineage>
</organism>
<accession>A0ABQ9IKA2</accession>
<comment type="caution">
    <text evidence="1">The sequence shown here is derived from an EMBL/GenBank/DDBJ whole genome shotgun (WGS) entry which is preliminary data.</text>
</comment>